<evidence type="ECO:0000259" key="2">
    <source>
        <dbReference type="PROSITE" id="PS51160"/>
    </source>
</evidence>
<organism evidence="3">
    <name type="scientific">marine sediment metagenome</name>
    <dbReference type="NCBI Taxonomy" id="412755"/>
    <lineage>
        <taxon>unclassified sequences</taxon>
        <taxon>metagenomes</taxon>
        <taxon>ecological metagenomes</taxon>
    </lineage>
</organism>
<reference evidence="3" key="1">
    <citation type="journal article" date="2015" name="Nature">
        <title>Complex archaea that bridge the gap between prokaryotes and eukaryotes.</title>
        <authorList>
            <person name="Spang A."/>
            <person name="Saw J.H."/>
            <person name="Jorgensen S.L."/>
            <person name="Zaremba-Niedzwiedzka K."/>
            <person name="Martijn J."/>
            <person name="Lind A.E."/>
            <person name="van Eijk R."/>
            <person name="Schleper C."/>
            <person name="Guy L."/>
            <person name="Ettema T.J."/>
        </authorList>
    </citation>
    <scope>NUCLEOTIDE SEQUENCE</scope>
</reference>
<gene>
    <name evidence="3" type="ORF">LCGC14_2942170</name>
</gene>
<protein>
    <recommendedName>
        <fullName evidence="2">Acylphosphatase-like domain-containing protein</fullName>
    </recommendedName>
</protein>
<evidence type="ECO:0000256" key="1">
    <source>
        <dbReference type="SAM" id="MobiDB-lite"/>
    </source>
</evidence>
<dbReference type="AlphaFoldDB" id="A0A0F8ZQD5"/>
<feature type="domain" description="Acylphosphatase-like" evidence="2">
    <location>
        <begin position="1"/>
        <end position="39"/>
    </location>
</feature>
<proteinExistence type="predicted"/>
<comment type="caution">
    <text evidence="3">The sequence shown here is derived from an EMBL/GenBank/DDBJ whole genome shotgun (WGS) entry which is preliminary data.</text>
</comment>
<dbReference type="PROSITE" id="PS51160">
    <property type="entry name" value="ACYLPHOSPHATASE_3"/>
    <property type="match status" value="1"/>
</dbReference>
<dbReference type="EMBL" id="LAZR01059043">
    <property type="protein sequence ID" value="KKK68624.1"/>
    <property type="molecule type" value="Genomic_DNA"/>
</dbReference>
<dbReference type="InterPro" id="IPR001792">
    <property type="entry name" value="Acylphosphatase-like_dom"/>
</dbReference>
<evidence type="ECO:0000313" key="3">
    <source>
        <dbReference type="EMBL" id="KKK68624.1"/>
    </source>
</evidence>
<feature type="non-terminal residue" evidence="3">
    <location>
        <position position="1"/>
    </location>
</feature>
<accession>A0A0F8ZQD5</accession>
<sequence>RKMWQGPPGAAVDNVAPHQPSADETGPDQTEDGPFVILR</sequence>
<feature type="region of interest" description="Disordered" evidence="1">
    <location>
        <begin position="1"/>
        <end position="39"/>
    </location>
</feature>
<name>A0A0F8ZQD5_9ZZZZ</name>